<protein>
    <submittedName>
        <fullName evidence="1">Uncharacterized protein</fullName>
    </submittedName>
</protein>
<dbReference type="RefSeq" id="YP_009035271.1">
    <property type="nucleotide sequence ID" value="NC_024205.1"/>
</dbReference>
<proteinExistence type="predicted"/>
<keyword evidence="2" id="KW-1185">Reference proteome</keyword>
<dbReference type="GeneID" id="19525136"/>
<organism evidence="1 2">
    <name type="scientific">Bacillus phage Hoody T</name>
    <dbReference type="NCBI Taxonomy" id="1486660"/>
    <lineage>
        <taxon>Viruses</taxon>
        <taxon>Duplodnaviria</taxon>
        <taxon>Heunggongvirae</taxon>
        <taxon>Uroviricota</taxon>
        <taxon>Caudoviricetes</taxon>
        <taxon>Herelleviridae</taxon>
        <taxon>Bastillevirinae</taxon>
        <taxon>Bastillevirus</taxon>
        <taxon>Bastillevirus hoodyT</taxon>
    </lineage>
</organism>
<accession>A0A024B2H4</accession>
<evidence type="ECO:0000313" key="1">
    <source>
        <dbReference type="EMBL" id="AHZ10386.1"/>
    </source>
</evidence>
<sequence>MDKLKVVVTLTLLKREVKAKMEKRIIEILDELELKLDTRMYDEDVLEYYNIDELVLFRTLTIDCHMHPSIAVDCLASRNIDSIKELNKFFSRYLPLMKFN</sequence>
<reference evidence="2" key="1">
    <citation type="submission" date="2014-09" db="EMBL/GenBank/DDBJ databases">
        <authorList>
            <person name="Sauder A.B."/>
            <person name="McKenzie Q.R."/>
            <person name="Temple L.M."/>
            <person name="Alexis B.K."/>
            <person name="Al-Atrache Z."/>
            <person name="Lewis L.O."/>
            <person name="Loesser-Casey K.E."/>
            <person name="Mitchell K.J."/>
        </authorList>
    </citation>
    <scope>NUCLEOTIDE SEQUENCE [LARGE SCALE GENOMIC DNA]</scope>
</reference>
<dbReference type="EMBL" id="KJ489400">
    <property type="protein sequence ID" value="AHZ10386.1"/>
    <property type="molecule type" value="Genomic_DNA"/>
</dbReference>
<dbReference type="Proteomes" id="UP000026905">
    <property type="component" value="Segment"/>
</dbReference>
<evidence type="ECO:0000313" key="2">
    <source>
        <dbReference type="Proteomes" id="UP000026905"/>
    </source>
</evidence>
<dbReference type="KEGG" id="vg:19525136"/>
<name>A0A024B2H4_9CAUD</name>